<dbReference type="AlphaFoldDB" id="D5MMB7"/>
<dbReference type="NCBIfam" id="TIGR02134">
    <property type="entry name" value="transald_staph"/>
    <property type="match status" value="1"/>
</dbReference>
<evidence type="ECO:0000313" key="3">
    <source>
        <dbReference type="Proteomes" id="UP000006898"/>
    </source>
</evidence>
<dbReference type="PANTHER" id="PTHR10683">
    <property type="entry name" value="TRANSALDOLASE"/>
    <property type="match status" value="1"/>
</dbReference>
<dbReference type="GO" id="GO:0004801">
    <property type="term" value="F:transaldolase activity"/>
    <property type="evidence" value="ECO:0007669"/>
    <property type="project" value="UniProtKB-EC"/>
</dbReference>
<dbReference type="InterPro" id="IPR001585">
    <property type="entry name" value="TAL/FSA"/>
</dbReference>
<evidence type="ECO:0000313" key="2">
    <source>
        <dbReference type="EMBL" id="CBE68003.1"/>
    </source>
</evidence>
<dbReference type="EMBL" id="FP565575">
    <property type="protein sequence ID" value="CBE68003.1"/>
    <property type="molecule type" value="Genomic_DNA"/>
</dbReference>
<accession>D5MMB7</accession>
<dbReference type="Pfam" id="PF00923">
    <property type="entry name" value="TAL_FSA"/>
    <property type="match status" value="1"/>
</dbReference>
<dbReference type="eggNOG" id="COG0176">
    <property type="taxonomic scope" value="Bacteria"/>
</dbReference>
<keyword evidence="2" id="KW-0808">Transferase</keyword>
<reference evidence="2 3" key="1">
    <citation type="journal article" date="2010" name="Nature">
        <title>Nitrite-driven anaerobic methane oxidation by oxygenic bacteria.</title>
        <authorList>
            <person name="Ettwig K.F."/>
            <person name="Butler M.K."/>
            <person name="Le Paslier D."/>
            <person name="Pelletier E."/>
            <person name="Mangenot S."/>
            <person name="Kuypers M.M.M."/>
            <person name="Schreiber F."/>
            <person name="Dutilh B.E."/>
            <person name="Zedelius J."/>
            <person name="de Beer D."/>
            <person name="Gloerich J."/>
            <person name="Wessels H.J.C.T."/>
            <person name="van Allen T."/>
            <person name="Luesken F."/>
            <person name="Wu M."/>
            <person name="van de Pas-Schoonen K.T."/>
            <person name="Op den Camp H.J.M."/>
            <person name="Janssen-Megens E.M."/>
            <person name="Francoijs K-J."/>
            <person name="Stunnenberg H."/>
            <person name="Weissenbach J."/>
            <person name="Jetten M.S.M."/>
            <person name="Strous M."/>
        </authorList>
    </citation>
    <scope>NUCLEOTIDE SEQUENCE [LARGE SCALE GENOMIC DNA]</scope>
</reference>
<dbReference type="Proteomes" id="UP000006898">
    <property type="component" value="Chromosome"/>
</dbReference>
<dbReference type="SUPFAM" id="SSF51569">
    <property type="entry name" value="Aldolase"/>
    <property type="match status" value="1"/>
</dbReference>
<dbReference type="KEGG" id="mox:DAMO_0942"/>
<keyword evidence="1" id="KW-0704">Schiff base</keyword>
<dbReference type="PATRIC" id="fig|671143.5.peg.823"/>
<proteinExistence type="predicted"/>
<evidence type="ECO:0000256" key="1">
    <source>
        <dbReference type="ARBA" id="ARBA00023270"/>
    </source>
</evidence>
<dbReference type="GO" id="GO:0005975">
    <property type="term" value="P:carbohydrate metabolic process"/>
    <property type="evidence" value="ECO:0007669"/>
    <property type="project" value="InterPro"/>
</dbReference>
<name>D5MMB7_METO1</name>
<dbReference type="Gene3D" id="3.20.20.70">
    <property type="entry name" value="Aldolase class I"/>
    <property type="match status" value="1"/>
</dbReference>
<sequence length="238" mass="26340">MKSVSELRVKIFADGADKTGILEMYRNPLIKGFTTNPTLMRKAGVSDYQAFAFDILRAIPDRPISFEVFSDDFTEMARQARKIAGWGENVYVKIPVTNTQGESSAKLVYDLAREGVKLNVTALTALDQVREMSAALAGGPPAIVSVFAGRVADTGRDPVPHMAEAVECVRSYRNIELIWASPRELLNIIQADAIGCHIITVTQDILKKLHLIGKDLHEYSLDTVKMFHDDARNVGYTL</sequence>
<dbReference type="InterPro" id="IPR011861">
    <property type="entry name" value="Transald_staph-type"/>
</dbReference>
<protein>
    <submittedName>
        <fullName evidence="2">Transaldolase</fullName>
        <ecNumber evidence="2">2.2.1.2</ecNumber>
    </submittedName>
</protein>
<dbReference type="EC" id="2.2.1.2" evidence="2"/>
<dbReference type="STRING" id="671143.DAMO_0942"/>
<dbReference type="HOGENOM" id="CLU_079764_0_0_0"/>
<dbReference type="InterPro" id="IPR013785">
    <property type="entry name" value="Aldolase_TIM"/>
</dbReference>
<gene>
    <name evidence="2" type="primary">tal</name>
    <name evidence="2" type="ORF">DAMO_0942</name>
</gene>
<dbReference type="PANTHER" id="PTHR10683:SF40">
    <property type="entry name" value="FRUCTOSE-6-PHOSPHATE ALDOLASE 1-RELATED"/>
    <property type="match status" value="1"/>
</dbReference>
<organism evidence="2 3">
    <name type="scientific">Methylomirabilis oxygeniifera</name>
    <dbReference type="NCBI Taxonomy" id="671143"/>
    <lineage>
        <taxon>Bacteria</taxon>
        <taxon>Candidatus Methylomirabilota</taxon>
        <taxon>Candidatus Methylomirabilia</taxon>
        <taxon>Candidatus Methylomirabilales</taxon>
        <taxon>Candidatus Methylomirabilaceae</taxon>
        <taxon>Candidatus Methylomirabilis</taxon>
    </lineage>
</organism>